<name>A0A5C2RZR0_9APHY</name>
<protein>
    <recommendedName>
        <fullName evidence="4">EF-hand domain-containing protein</fullName>
    </recommendedName>
</protein>
<accession>A0A5C2RZR0</accession>
<evidence type="ECO:0000313" key="3">
    <source>
        <dbReference type="Proteomes" id="UP000313359"/>
    </source>
</evidence>
<evidence type="ECO:0000313" key="2">
    <source>
        <dbReference type="EMBL" id="RPD56586.1"/>
    </source>
</evidence>
<keyword evidence="3" id="KW-1185">Reference proteome</keyword>
<feature type="region of interest" description="Disordered" evidence="1">
    <location>
        <begin position="55"/>
        <end position="89"/>
    </location>
</feature>
<evidence type="ECO:0000256" key="1">
    <source>
        <dbReference type="SAM" id="MobiDB-lite"/>
    </source>
</evidence>
<reference evidence="2" key="1">
    <citation type="journal article" date="2018" name="Genome Biol. Evol.">
        <title>Genomics and development of Lentinus tigrinus, a white-rot wood-decaying mushroom with dimorphic fruiting bodies.</title>
        <authorList>
            <person name="Wu B."/>
            <person name="Xu Z."/>
            <person name="Knudson A."/>
            <person name="Carlson A."/>
            <person name="Chen N."/>
            <person name="Kovaka S."/>
            <person name="LaButti K."/>
            <person name="Lipzen A."/>
            <person name="Pennachio C."/>
            <person name="Riley R."/>
            <person name="Schakwitz W."/>
            <person name="Umezawa K."/>
            <person name="Ohm R.A."/>
            <person name="Grigoriev I.V."/>
            <person name="Nagy L.G."/>
            <person name="Gibbons J."/>
            <person name="Hibbett D."/>
        </authorList>
    </citation>
    <scope>NUCLEOTIDE SEQUENCE [LARGE SCALE GENOMIC DNA]</scope>
    <source>
        <strain evidence="2">ALCF2SS1-6</strain>
    </source>
</reference>
<feature type="compositionally biased region" description="Polar residues" evidence="1">
    <location>
        <begin position="55"/>
        <end position="70"/>
    </location>
</feature>
<sequence>MASKLTKRDVQVFESLFRLGRARKRQKVRWEEFVLAMTHFGFACGTGGGHSGSVRTFTSPASMGGTTVTLDESKPMPQPPRPGKTCQTT</sequence>
<proteinExistence type="predicted"/>
<gene>
    <name evidence="2" type="ORF">L227DRAFT_614462</name>
</gene>
<evidence type="ECO:0008006" key="4">
    <source>
        <dbReference type="Google" id="ProtNLM"/>
    </source>
</evidence>
<organism evidence="2 3">
    <name type="scientific">Lentinus tigrinus ALCF2SS1-6</name>
    <dbReference type="NCBI Taxonomy" id="1328759"/>
    <lineage>
        <taxon>Eukaryota</taxon>
        <taxon>Fungi</taxon>
        <taxon>Dikarya</taxon>
        <taxon>Basidiomycota</taxon>
        <taxon>Agaricomycotina</taxon>
        <taxon>Agaricomycetes</taxon>
        <taxon>Polyporales</taxon>
        <taxon>Polyporaceae</taxon>
        <taxon>Lentinus</taxon>
    </lineage>
</organism>
<dbReference type="Proteomes" id="UP000313359">
    <property type="component" value="Unassembled WGS sequence"/>
</dbReference>
<dbReference type="AlphaFoldDB" id="A0A5C2RZR0"/>
<dbReference type="EMBL" id="ML122287">
    <property type="protein sequence ID" value="RPD56586.1"/>
    <property type="molecule type" value="Genomic_DNA"/>
</dbReference>